<sequence>MCVFYGMMNIACINSYILYCHNASVQGEKILPRPDFMKKLHSQLVEPWLKIRQEIRTMPSHAKNKITEILFPNNDESQGQSQPSATNDLQPAEALTSNKRKACGLCSYKKRRMKKSVFAKCNTAICGEHKADFCIKCSLKN</sequence>
<feature type="region of interest" description="Disordered" evidence="1">
    <location>
        <begin position="73"/>
        <end position="92"/>
    </location>
</feature>
<evidence type="ECO:0000256" key="1">
    <source>
        <dbReference type="SAM" id="MobiDB-lite"/>
    </source>
</evidence>
<evidence type="ECO:0000313" key="2">
    <source>
        <dbReference type="EMBL" id="JAI41867.1"/>
    </source>
</evidence>
<evidence type="ECO:0008006" key="3">
    <source>
        <dbReference type="Google" id="ProtNLM"/>
    </source>
</evidence>
<dbReference type="AlphaFoldDB" id="A0A0K8VSK6"/>
<protein>
    <recommendedName>
        <fullName evidence="3">PiggyBac transposable element-derived protein domain-containing protein</fullName>
    </recommendedName>
</protein>
<proteinExistence type="predicted"/>
<organism evidence="2">
    <name type="scientific">Bactrocera latifrons</name>
    <name type="common">Malaysian fruit fly</name>
    <name type="synonym">Chaetodacus latifrons</name>
    <dbReference type="NCBI Taxonomy" id="174628"/>
    <lineage>
        <taxon>Eukaryota</taxon>
        <taxon>Metazoa</taxon>
        <taxon>Ecdysozoa</taxon>
        <taxon>Arthropoda</taxon>
        <taxon>Hexapoda</taxon>
        <taxon>Insecta</taxon>
        <taxon>Pterygota</taxon>
        <taxon>Neoptera</taxon>
        <taxon>Endopterygota</taxon>
        <taxon>Diptera</taxon>
        <taxon>Brachycera</taxon>
        <taxon>Muscomorpha</taxon>
        <taxon>Tephritoidea</taxon>
        <taxon>Tephritidae</taxon>
        <taxon>Bactrocera</taxon>
        <taxon>Bactrocera</taxon>
    </lineage>
</organism>
<reference evidence="2" key="1">
    <citation type="submission" date="2015-06" db="EMBL/GenBank/DDBJ databases">
        <authorList>
            <person name="Hoefler B.C."/>
            <person name="Straight P.D."/>
        </authorList>
    </citation>
    <scope>NUCLEOTIDE SEQUENCE</scope>
</reference>
<accession>A0A0K8VSK6</accession>
<dbReference type="EMBL" id="GDHF01010447">
    <property type="protein sequence ID" value="JAI41867.1"/>
    <property type="molecule type" value="Transcribed_RNA"/>
</dbReference>
<name>A0A0K8VSK6_BACLA</name>
<gene>
    <name evidence="2" type="ORF">c1_g4_i1</name>
</gene>
<feature type="compositionally biased region" description="Polar residues" evidence="1">
    <location>
        <begin position="74"/>
        <end position="89"/>
    </location>
</feature>